<feature type="domain" description="Ubiquitin-like protease family profile" evidence="5">
    <location>
        <begin position="278"/>
        <end position="450"/>
    </location>
</feature>
<evidence type="ECO:0000256" key="1">
    <source>
        <dbReference type="ARBA" id="ARBA00005234"/>
    </source>
</evidence>
<keyword evidence="7" id="KW-1185">Reference proteome</keyword>
<evidence type="ECO:0000313" key="7">
    <source>
        <dbReference type="Proteomes" id="UP000807769"/>
    </source>
</evidence>
<comment type="caution">
    <text evidence="6">The sequence shown here is derived from an EMBL/GenBank/DDBJ whole genome shotgun (WGS) entry which is preliminary data.</text>
</comment>
<keyword evidence="3" id="KW-0378">Hydrolase</keyword>
<evidence type="ECO:0000259" key="5">
    <source>
        <dbReference type="PROSITE" id="PS50600"/>
    </source>
</evidence>
<name>A0A9P7DXI5_9AGAM</name>
<dbReference type="PROSITE" id="PS50600">
    <property type="entry name" value="ULP_PROTEASE"/>
    <property type="match status" value="1"/>
</dbReference>
<dbReference type="Pfam" id="PF02902">
    <property type="entry name" value="Peptidase_C48"/>
    <property type="match status" value="1"/>
</dbReference>
<dbReference type="Proteomes" id="UP000807769">
    <property type="component" value="Unassembled WGS sequence"/>
</dbReference>
<organism evidence="6 7">
    <name type="scientific">Suillus subaureus</name>
    <dbReference type="NCBI Taxonomy" id="48587"/>
    <lineage>
        <taxon>Eukaryota</taxon>
        <taxon>Fungi</taxon>
        <taxon>Dikarya</taxon>
        <taxon>Basidiomycota</taxon>
        <taxon>Agaricomycotina</taxon>
        <taxon>Agaricomycetes</taxon>
        <taxon>Agaricomycetidae</taxon>
        <taxon>Boletales</taxon>
        <taxon>Suillineae</taxon>
        <taxon>Suillaceae</taxon>
        <taxon>Suillus</taxon>
    </lineage>
</organism>
<protein>
    <recommendedName>
        <fullName evidence="5">Ubiquitin-like protease family profile domain-containing protein</fullName>
    </recommendedName>
</protein>
<dbReference type="GO" id="GO:0019783">
    <property type="term" value="F:ubiquitin-like protein peptidase activity"/>
    <property type="evidence" value="ECO:0007669"/>
    <property type="project" value="UniProtKB-ARBA"/>
</dbReference>
<dbReference type="InterPro" id="IPR038765">
    <property type="entry name" value="Papain-like_cys_pep_sf"/>
</dbReference>
<dbReference type="InterPro" id="IPR003653">
    <property type="entry name" value="Peptidase_C48_C"/>
</dbReference>
<evidence type="ECO:0000256" key="2">
    <source>
        <dbReference type="ARBA" id="ARBA00022670"/>
    </source>
</evidence>
<gene>
    <name evidence="6" type="ORF">BJ212DRAFT_1390522</name>
</gene>
<dbReference type="RefSeq" id="XP_041187444.1">
    <property type="nucleotide sequence ID" value="XM_041336991.1"/>
</dbReference>
<evidence type="ECO:0000256" key="3">
    <source>
        <dbReference type="ARBA" id="ARBA00022801"/>
    </source>
</evidence>
<dbReference type="EMBL" id="JABBWG010000050">
    <property type="protein sequence ID" value="KAG1805803.1"/>
    <property type="molecule type" value="Genomic_DNA"/>
</dbReference>
<sequence length="482" mass="53933">MYKSMHQIPSSSRLGKMPDRDPMRLALQSGLEYLDRLDRRVHKEIQETRSCFLKLLDNCQSDVTMGDSGGHDSTVDPQAALGDFNAILDNVISASFAALRDRFCVLQPARYSTSFGVAGWLSEGTSTPLGQPPQGLLPGSTSSFANYGPVAQPFLPQPQHSTYLEAFSVIYDPRDTQLLPEGTYPVDQDEVQVLADLMEVNVEKATLADLLESDIDIDGIDFDLEGPTESVCDARAVMQVPKDLSIDNFCVPSKERLIIAPGVVATRVRPRCDGFPRQVFNPKDIECLSSPIAPLNDVCINGCATLLYSQLKIPTVDCAILSTYDLPRIRSNAPDEVIWRNTSWTRYWEKNMWVLPIHRPSDVGHWVICIIYFRTKELHLFDSLADQNPWESDGKDIMKLVGRFLTVARQRHSGVQIDLEGWQTRALNVNPCQSNTYDCGLWVLAAMIAVLRGRHVTGLLEEQMSDFRHYLCSLVLSLPART</sequence>
<dbReference type="OrthoDB" id="2976051at2759"/>
<accession>A0A9P7DXI5</accession>
<dbReference type="GO" id="GO:0006508">
    <property type="term" value="P:proteolysis"/>
    <property type="evidence" value="ECO:0007669"/>
    <property type="project" value="UniProtKB-KW"/>
</dbReference>
<comment type="similarity">
    <text evidence="1">Belongs to the peptidase C48 family.</text>
</comment>
<dbReference type="Gene3D" id="3.40.395.10">
    <property type="entry name" value="Adenoviral Proteinase, Chain A"/>
    <property type="match status" value="1"/>
</dbReference>
<dbReference type="GO" id="GO:0008234">
    <property type="term" value="F:cysteine-type peptidase activity"/>
    <property type="evidence" value="ECO:0007669"/>
    <property type="project" value="InterPro"/>
</dbReference>
<evidence type="ECO:0000313" key="6">
    <source>
        <dbReference type="EMBL" id="KAG1805803.1"/>
    </source>
</evidence>
<keyword evidence="2" id="KW-0645">Protease</keyword>
<dbReference type="SUPFAM" id="SSF54001">
    <property type="entry name" value="Cysteine proteinases"/>
    <property type="match status" value="1"/>
</dbReference>
<evidence type="ECO:0000256" key="4">
    <source>
        <dbReference type="SAM" id="MobiDB-lite"/>
    </source>
</evidence>
<dbReference type="GeneID" id="64631007"/>
<feature type="region of interest" description="Disordered" evidence="4">
    <location>
        <begin position="1"/>
        <end position="21"/>
    </location>
</feature>
<proteinExistence type="inferred from homology"/>
<dbReference type="AlphaFoldDB" id="A0A9P7DXI5"/>
<reference evidence="6" key="1">
    <citation type="journal article" date="2020" name="New Phytol.">
        <title>Comparative genomics reveals dynamic genome evolution in host specialist ectomycorrhizal fungi.</title>
        <authorList>
            <person name="Lofgren L.A."/>
            <person name="Nguyen N.H."/>
            <person name="Vilgalys R."/>
            <person name="Ruytinx J."/>
            <person name="Liao H.L."/>
            <person name="Branco S."/>
            <person name="Kuo A."/>
            <person name="LaButti K."/>
            <person name="Lipzen A."/>
            <person name="Andreopoulos W."/>
            <person name="Pangilinan J."/>
            <person name="Riley R."/>
            <person name="Hundley H."/>
            <person name="Na H."/>
            <person name="Barry K."/>
            <person name="Grigoriev I.V."/>
            <person name="Stajich J.E."/>
            <person name="Kennedy P.G."/>
        </authorList>
    </citation>
    <scope>NUCLEOTIDE SEQUENCE</scope>
    <source>
        <strain evidence="6">MN1</strain>
    </source>
</reference>